<dbReference type="GeneID" id="71988557"/>
<proteinExistence type="predicted"/>
<evidence type="ECO:0000313" key="1">
    <source>
        <dbReference type="EMBL" id="UJO14987.1"/>
    </source>
</evidence>
<accession>A0A9Q8P6M4</accession>
<protein>
    <submittedName>
        <fullName evidence="1">Uncharacterized protein</fullName>
    </submittedName>
</protein>
<evidence type="ECO:0000313" key="2">
    <source>
        <dbReference type="Proteomes" id="UP000756132"/>
    </source>
</evidence>
<dbReference type="RefSeq" id="XP_047759353.1">
    <property type="nucleotide sequence ID" value="XM_047907827.1"/>
</dbReference>
<reference evidence="1" key="1">
    <citation type="submission" date="2021-12" db="EMBL/GenBank/DDBJ databases">
        <authorList>
            <person name="Zaccaron A."/>
            <person name="Stergiopoulos I."/>
        </authorList>
    </citation>
    <scope>NUCLEOTIDE SEQUENCE</scope>
    <source>
        <strain evidence="1">Race5_Kim</strain>
    </source>
</reference>
<dbReference type="EMBL" id="CP090165">
    <property type="protein sequence ID" value="UJO14987.1"/>
    <property type="molecule type" value="Genomic_DNA"/>
</dbReference>
<dbReference type="Proteomes" id="UP000756132">
    <property type="component" value="Chromosome 3"/>
</dbReference>
<name>A0A9Q8P6M4_PASFU</name>
<gene>
    <name evidence="1" type="ORF">CLAFUR5_08679</name>
</gene>
<organism evidence="1 2">
    <name type="scientific">Passalora fulva</name>
    <name type="common">Tomato leaf mold</name>
    <name type="synonym">Cladosporium fulvum</name>
    <dbReference type="NCBI Taxonomy" id="5499"/>
    <lineage>
        <taxon>Eukaryota</taxon>
        <taxon>Fungi</taxon>
        <taxon>Dikarya</taxon>
        <taxon>Ascomycota</taxon>
        <taxon>Pezizomycotina</taxon>
        <taxon>Dothideomycetes</taxon>
        <taxon>Dothideomycetidae</taxon>
        <taxon>Mycosphaerellales</taxon>
        <taxon>Mycosphaerellaceae</taxon>
        <taxon>Fulvia</taxon>
    </lineage>
</organism>
<reference evidence="1" key="2">
    <citation type="journal article" date="2022" name="Microb. Genom.">
        <title>A chromosome-scale genome assembly of the tomato pathogen Cladosporium fulvum reveals a compartmentalized genome architecture and the presence of a dispensable chromosome.</title>
        <authorList>
            <person name="Zaccaron A.Z."/>
            <person name="Chen L.H."/>
            <person name="Samaras A."/>
            <person name="Stergiopoulos I."/>
        </authorList>
    </citation>
    <scope>NUCLEOTIDE SEQUENCE</scope>
    <source>
        <strain evidence="1">Race5_Kim</strain>
    </source>
</reference>
<keyword evidence="2" id="KW-1185">Reference proteome</keyword>
<dbReference type="KEGG" id="ffu:CLAFUR5_08679"/>
<dbReference type="AlphaFoldDB" id="A0A9Q8P6M4"/>
<sequence>MGNIPSNSASHQLRPSERAELLDVISKLHADGTDDELGFPHILVYQRQAEDSSYDLNVLDVLGDLPFSVSKVTTTDRAAEDKNKPSKEVLRRLNDPRAIVLVVLSAASEPEDDEIFNLVSNAPEIEARTLGVMTEAEVLPNSKLQQCWETLQEENLVPGLG</sequence>
<dbReference type="InterPro" id="IPR027417">
    <property type="entry name" value="P-loop_NTPase"/>
</dbReference>
<dbReference type="Gene3D" id="3.40.50.300">
    <property type="entry name" value="P-loop containing nucleotide triphosphate hydrolases"/>
    <property type="match status" value="1"/>
</dbReference>